<comment type="caution">
    <text evidence="2">The sequence shown here is derived from an EMBL/GenBank/DDBJ whole genome shotgun (WGS) entry which is preliminary data.</text>
</comment>
<proteinExistence type="predicted"/>
<protein>
    <submittedName>
        <fullName evidence="2">Uncharacterized protein</fullName>
    </submittedName>
</protein>
<name>A0ABQ2ER04_9ACTN</name>
<reference evidence="3" key="1">
    <citation type="journal article" date="2019" name="Int. J. Syst. Evol. Microbiol.">
        <title>The Global Catalogue of Microorganisms (GCM) 10K type strain sequencing project: providing services to taxonomists for standard genome sequencing and annotation.</title>
        <authorList>
            <consortium name="The Broad Institute Genomics Platform"/>
            <consortium name="The Broad Institute Genome Sequencing Center for Infectious Disease"/>
            <person name="Wu L."/>
            <person name="Ma J."/>
        </authorList>
    </citation>
    <scope>NUCLEOTIDE SEQUENCE [LARGE SCALE GENOMIC DNA]</scope>
    <source>
        <strain evidence="3">CGMCC 4.7275</strain>
    </source>
</reference>
<accession>A0ABQ2ER04</accession>
<dbReference type="EMBL" id="BMMV01000022">
    <property type="protein sequence ID" value="GGK17980.1"/>
    <property type="molecule type" value="Genomic_DNA"/>
</dbReference>
<evidence type="ECO:0000313" key="3">
    <source>
        <dbReference type="Proteomes" id="UP000660265"/>
    </source>
</evidence>
<sequence length="61" mass="6464">MRKRPYPPKSAATVAEAGAGPRRGGDWAAPGLNETPYDSCPDPAPTICRTAPAVYRPTCHL</sequence>
<evidence type="ECO:0000256" key="1">
    <source>
        <dbReference type="SAM" id="MobiDB-lite"/>
    </source>
</evidence>
<evidence type="ECO:0000313" key="2">
    <source>
        <dbReference type="EMBL" id="GGK17980.1"/>
    </source>
</evidence>
<keyword evidence="3" id="KW-1185">Reference proteome</keyword>
<organism evidence="2 3">
    <name type="scientific">Streptomyces camponoticapitis</name>
    <dbReference type="NCBI Taxonomy" id="1616125"/>
    <lineage>
        <taxon>Bacteria</taxon>
        <taxon>Bacillati</taxon>
        <taxon>Actinomycetota</taxon>
        <taxon>Actinomycetes</taxon>
        <taxon>Kitasatosporales</taxon>
        <taxon>Streptomycetaceae</taxon>
        <taxon>Streptomyces</taxon>
    </lineage>
</organism>
<dbReference type="Proteomes" id="UP000660265">
    <property type="component" value="Unassembled WGS sequence"/>
</dbReference>
<gene>
    <name evidence="2" type="ORF">GCM10011583_57360</name>
</gene>
<feature type="region of interest" description="Disordered" evidence="1">
    <location>
        <begin position="1"/>
        <end position="30"/>
    </location>
</feature>